<evidence type="ECO:0000313" key="4">
    <source>
        <dbReference type="Proteomes" id="UP000476064"/>
    </source>
</evidence>
<dbReference type="KEGG" id="plyc:GXP70_17710"/>
<evidence type="ECO:0000256" key="1">
    <source>
        <dbReference type="SAM" id="Coils"/>
    </source>
</evidence>
<accession>A0A6C0G2R7</accession>
<dbReference type="RefSeq" id="WP_162358063.1">
    <property type="nucleotide sequence ID" value="NZ_CP048209.1"/>
</dbReference>
<evidence type="ECO:0000313" key="3">
    <source>
        <dbReference type="EMBL" id="QHT61624.1"/>
    </source>
</evidence>
<organism evidence="3 4">
    <name type="scientific">Paenibacillus lycopersici</name>
    <dbReference type="NCBI Taxonomy" id="2704462"/>
    <lineage>
        <taxon>Bacteria</taxon>
        <taxon>Bacillati</taxon>
        <taxon>Bacillota</taxon>
        <taxon>Bacilli</taxon>
        <taxon>Bacillales</taxon>
        <taxon>Paenibacillaceae</taxon>
        <taxon>Paenibacillus</taxon>
    </lineage>
</organism>
<dbReference type="Proteomes" id="UP000476064">
    <property type="component" value="Chromosome"/>
</dbReference>
<feature type="region of interest" description="Disordered" evidence="2">
    <location>
        <begin position="97"/>
        <end position="116"/>
    </location>
</feature>
<name>A0A6C0G2R7_9BACL</name>
<gene>
    <name evidence="3" type="ORF">GXP70_17710</name>
</gene>
<keyword evidence="1" id="KW-0175">Coiled coil</keyword>
<proteinExistence type="predicted"/>
<evidence type="ECO:0000256" key="2">
    <source>
        <dbReference type="SAM" id="MobiDB-lite"/>
    </source>
</evidence>
<reference evidence="3 4" key="1">
    <citation type="submission" date="2020-01" db="EMBL/GenBank/DDBJ databases">
        <title>Paenibacillus sp. nov., isolated from tomato rhizosphere.</title>
        <authorList>
            <person name="Weon H.-Y."/>
            <person name="Lee S.A."/>
        </authorList>
    </citation>
    <scope>NUCLEOTIDE SEQUENCE [LARGE SCALE GENOMIC DNA]</scope>
    <source>
        <strain evidence="3 4">12200R-189</strain>
    </source>
</reference>
<protein>
    <submittedName>
        <fullName evidence="3">Uncharacterized protein</fullName>
    </submittedName>
</protein>
<dbReference type="EMBL" id="CP048209">
    <property type="protein sequence ID" value="QHT61624.1"/>
    <property type="molecule type" value="Genomic_DNA"/>
</dbReference>
<keyword evidence="4" id="KW-1185">Reference proteome</keyword>
<feature type="coiled-coil region" evidence="1">
    <location>
        <begin position="10"/>
        <end position="96"/>
    </location>
</feature>
<sequence>MNNEMSGQTINSQQLTYEQFQEQVKLKQEQEAQRAKEALKSAGLDQQSQQVQAVVQALYSVENELKHAENQIQMQMDAQKRQIQLIQQKITQAMAQIQGSAPNGGTQQYMGQNYTQ</sequence>
<dbReference type="AlphaFoldDB" id="A0A6C0G2R7"/>